<comment type="function">
    <text evidence="1">Defense against chitin-containing fungal pathogens.</text>
</comment>
<dbReference type="GO" id="GO:0008843">
    <property type="term" value="F:endochitinase activity"/>
    <property type="evidence" value="ECO:0007669"/>
    <property type="project" value="UniProtKB-EC"/>
</dbReference>
<evidence type="ECO:0000313" key="7">
    <source>
        <dbReference type="EMBL" id="MPA45027.1"/>
    </source>
</evidence>
<dbReference type="GO" id="GO:0006952">
    <property type="term" value="P:defense response"/>
    <property type="evidence" value="ECO:0007669"/>
    <property type="project" value="UniProtKB-KW"/>
</dbReference>
<dbReference type="FunFam" id="3.30.20.10:FF:000001">
    <property type="entry name" value="Endochitinase (Chitinase)"/>
    <property type="match status" value="1"/>
</dbReference>
<dbReference type="PROSITE" id="PS00774">
    <property type="entry name" value="CHITINASE_19_2"/>
    <property type="match status" value="1"/>
</dbReference>
<gene>
    <name evidence="7" type="ORF">Din_014468</name>
</gene>
<dbReference type="InterPro" id="IPR000726">
    <property type="entry name" value="Glyco_hydro_19_cat"/>
</dbReference>
<keyword evidence="5" id="KW-1015">Disulfide bond</keyword>
<sequence>MHETGYLCYIEEVNGASYDYCDESNSEYPCAPNKSYYGRGPLQLTWNYNYGAAGAAIGFDGLNNPEIVASDPVVSFKTALWYWMNNAHSIITSGQGFGATVQDYHGALECNGGRPSTVNARIQYYLDYCNQLDVGPGNNLDCNGDNNGPVRFSLVCQVS</sequence>
<name>A0A5B6ZKP6_DAVIN</name>
<dbReference type="SUPFAM" id="SSF53955">
    <property type="entry name" value="Lysozyme-like"/>
    <property type="match status" value="1"/>
</dbReference>
<dbReference type="Gene3D" id="1.10.530.10">
    <property type="match status" value="1"/>
</dbReference>
<evidence type="ECO:0000256" key="4">
    <source>
        <dbReference type="ARBA" id="ARBA00023024"/>
    </source>
</evidence>
<dbReference type="Pfam" id="PF00182">
    <property type="entry name" value="Glyco_hydro_19"/>
    <property type="match status" value="2"/>
</dbReference>
<feature type="domain" description="Glycoside hydrolase family 19 catalytic" evidence="6">
    <location>
        <begin position="74"/>
        <end position="84"/>
    </location>
</feature>
<dbReference type="GO" id="GO:0006032">
    <property type="term" value="P:chitin catabolic process"/>
    <property type="evidence" value="ECO:0007669"/>
    <property type="project" value="UniProtKB-KW"/>
</dbReference>
<evidence type="ECO:0000256" key="3">
    <source>
        <dbReference type="ARBA" id="ARBA00022821"/>
    </source>
</evidence>
<dbReference type="PANTHER" id="PTHR22595:SF79">
    <property type="entry name" value="CHITINASE 12"/>
    <property type="match status" value="1"/>
</dbReference>
<keyword evidence="4" id="KW-0624">Polysaccharide degradation</keyword>
<dbReference type="GO" id="GO:0016998">
    <property type="term" value="P:cell wall macromolecule catabolic process"/>
    <property type="evidence" value="ECO:0007669"/>
    <property type="project" value="InterPro"/>
</dbReference>
<accession>A0A5B6ZKP6</accession>
<dbReference type="Gene3D" id="3.30.20.10">
    <property type="entry name" value="Endochitinase, domain 2"/>
    <property type="match status" value="1"/>
</dbReference>
<reference evidence="7" key="1">
    <citation type="submission" date="2019-08" db="EMBL/GenBank/DDBJ databases">
        <title>Reference gene set and small RNA set construction with multiple tissues from Davidia involucrata Baill.</title>
        <authorList>
            <person name="Yang H."/>
            <person name="Zhou C."/>
            <person name="Li G."/>
            <person name="Wang J."/>
            <person name="Gao P."/>
            <person name="Wang M."/>
            <person name="Wang R."/>
            <person name="Zhao Y."/>
        </authorList>
    </citation>
    <scope>NUCLEOTIDE SEQUENCE</scope>
    <source>
        <tissue evidence="7">Mixed with DoveR01_LX</tissue>
    </source>
</reference>
<dbReference type="GO" id="GO:0008061">
    <property type="term" value="F:chitin binding"/>
    <property type="evidence" value="ECO:0007669"/>
    <property type="project" value="UniProtKB-KW"/>
</dbReference>
<evidence type="ECO:0000259" key="6">
    <source>
        <dbReference type="PROSITE" id="PS00774"/>
    </source>
</evidence>
<dbReference type="EC" id="3.2.1.14" evidence="7"/>
<evidence type="ECO:0000256" key="1">
    <source>
        <dbReference type="ARBA" id="ARBA00003102"/>
    </source>
</evidence>
<dbReference type="InterPro" id="IPR023346">
    <property type="entry name" value="Lysozyme-like_dom_sf"/>
</dbReference>
<keyword evidence="7" id="KW-0326">Glycosidase</keyword>
<organism evidence="7">
    <name type="scientific">Davidia involucrata</name>
    <name type="common">Dove tree</name>
    <dbReference type="NCBI Taxonomy" id="16924"/>
    <lineage>
        <taxon>Eukaryota</taxon>
        <taxon>Viridiplantae</taxon>
        <taxon>Streptophyta</taxon>
        <taxon>Embryophyta</taxon>
        <taxon>Tracheophyta</taxon>
        <taxon>Spermatophyta</taxon>
        <taxon>Magnoliopsida</taxon>
        <taxon>eudicotyledons</taxon>
        <taxon>Gunneridae</taxon>
        <taxon>Pentapetalae</taxon>
        <taxon>asterids</taxon>
        <taxon>Cornales</taxon>
        <taxon>Nyssaceae</taxon>
        <taxon>Davidia</taxon>
    </lineage>
</organism>
<evidence type="ECO:0000256" key="5">
    <source>
        <dbReference type="ARBA" id="ARBA00023157"/>
    </source>
</evidence>
<proteinExistence type="predicted"/>
<dbReference type="CDD" id="cd00325">
    <property type="entry name" value="chitinase_GH19"/>
    <property type="match status" value="1"/>
</dbReference>
<protein>
    <submittedName>
        <fullName evidence="7">Putative endochitinase PR4</fullName>
        <ecNumber evidence="7">3.2.1.14</ecNumber>
    </submittedName>
</protein>
<dbReference type="EMBL" id="GHES01014468">
    <property type="protein sequence ID" value="MPA45027.1"/>
    <property type="molecule type" value="Transcribed_RNA"/>
</dbReference>
<keyword evidence="4" id="KW-0146">Chitin degradation</keyword>
<dbReference type="PANTHER" id="PTHR22595">
    <property type="entry name" value="CHITINASE-RELATED"/>
    <property type="match status" value="1"/>
</dbReference>
<keyword evidence="3" id="KW-0611">Plant defense</keyword>
<dbReference type="AlphaFoldDB" id="A0A5B6ZKP6"/>
<evidence type="ECO:0000256" key="2">
    <source>
        <dbReference type="ARBA" id="ARBA00022669"/>
    </source>
</evidence>
<keyword evidence="7" id="KW-0378">Hydrolase</keyword>
<keyword evidence="4" id="KW-0119">Carbohydrate metabolism</keyword>
<keyword evidence="2" id="KW-0147">Chitin-binding</keyword>